<reference evidence="2 3" key="1">
    <citation type="submission" date="2018-06" db="EMBL/GenBank/DDBJ databases">
        <title>Streptomyces reniochalinae sp. nov. and Streptomyces diacarnus sp. nov. from marine sponges.</title>
        <authorList>
            <person name="Li L."/>
        </authorList>
    </citation>
    <scope>NUCLEOTIDE SEQUENCE [LARGE SCALE GENOMIC DNA]</scope>
    <source>
        <strain evidence="2 3">LHW51701</strain>
    </source>
</reference>
<sequence>MGVFAKILRRSSTKSTQDTPESTPAEEAGTGTFVRRGARDGTGSGGTEPTGPRAGAEDEHRAGDEATRESPPEESSSHATPPVPESTETSGDGPAADGREDRTAARVENSEGAVGIPKQQSADEAADSETGDNARK</sequence>
<dbReference type="AlphaFoldDB" id="A0A367F9D3"/>
<dbReference type="Proteomes" id="UP000252914">
    <property type="component" value="Unassembled WGS sequence"/>
</dbReference>
<proteinExistence type="predicted"/>
<evidence type="ECO:0000313" key="2">
    <source>
        <dbReference type="EMBL" id="RCG26964.1"/>
    </source>
</evidence>
<dbReference type="EMBL" id="QOIN01000030">
    <property type="protein sequence ID" value="RCG26964.1"/>
    <property type="molecule type" value="Genomic_DNA"/>
</dbReference>
<name>A0A367F9D3_9ACTN</name>
<accession>A0A367F9D3</accession>
<feature type="compositionally biased region" description="Polar residues" evidence="1">
    <location>
        <begin position="13"/>
        <end position="22"/>
    </location>
</feature>
<keyword evidence="3" id="KW-1185">Reference proteome</keyword>
<organism evidence="2 3">
    <name type="scientific">Streptomyces diacarni</name>
    <dbReference type="NCBI Taxonomy" id="2800381"/>
    <lineage>
        <taxon>Bacteria</taxon>
        <taxon>Bacillati</taxon>
        <taxon>Actinomycetota</taxon>
        <taxon>Actinomycetes</taxon>
        <taxon>Kitasatosporales</taxon>
        <taxon>Streptomycetaceae</taxon>
        <taxon>Streptomyces</taxon>
    </lineage>
</organism>
<feature type="compositionally biased region" description="Basic and acidic residues" evidence="1">
    <location>
        <begin position="55"/>
        <end position="71"/>
    </location>
</feature>
<evidence type="ECO:0000313" key="3">
    <source>
        <dbReference type="Proteomes" id="UP000252914"/>
    </source>
</evidence>
<evidence type="ECO:0000256" key="1">
    <source>
        <dbReference type="SAM" id="MobiDB-lite"/>
    </source>
</evidence>
<protein>
    <submittedName>
        <fullName evidence="2">Uncharacterized protein</fullName>
    </submittedName>
</protein>
<gene>
    <name evidence="2" type="ORF">DTL70_05890</name>
</gene>
<feature type="region of interest" description="Disordered" evidence="1">
    <location>
        <begin position="1"/>
        <end position="136"/>
    </location>
</feature>
<feature type="compositionally biased region" description="Basic and acidic residues" evidence="1">
    <location>
        <begin position="97"/>
        <end position="109"/>
    </location>
</feature>
<comment type="caution">
    <text evidence="2">The sequence shown here is derived from an EMBL/GenBank/DDBJ whole genome shotgun (WGS) entry which is preliminary data.</text>
</comment>